<evidence type="ECO:0000313" key="2">
    <source>
        <dbReference type="Proteomes" id="UP000664701"/>
    </source>
</evidence>
<proteinExistence type="predicted"/>
<accession>A0ABZ2SLV8</accession>
<name>A0ABZ2SLV8_9ENTE</name>
<dbReference type="RefSeq" id="WP_207941411.1">
    <property type="nucleotide sequence ID" value="NZ_CP147251.1"/>
</dbReference>
<evidence type="ECO:0000313" key="1">
    <source>
        <dbReference type="EMBL" id="WYJ76482.1"/>
    </source>
</evidence>
<reference evidence="1 2" key="1">
    <citation type="submission" date="2024-03" db="EMBL/GenBank/DDBJ databases">
        <title>The Genome Sequence of Enterococcus sp. DIV2402.</title>
        <authorList>
            <consortium name="The Broad Institute Genomics Platform"/>
            <consortium name="The Broad Institute Microbial Omics Core"/>
            <consortium name="The Broad Institute Genomic Center for Infectious Diseases"/>
            <person name="Earl A."/>
            <person name="Manson A."/>
            <person name="Gilmore M."/>
            <person name="Schwartman J."/>
            <person name="Shea T."/>
            <person name="Abouelleil A."/>
            <person name="Cao P."/>
            <person name="Chapman S."/>
            <person name="Cusick C."/>
            <person name="Young S."/>
            <person name="Neafsey D."/>
            <person name="Nusbaum C."/>
            <person name="Birren B."/>
        </authorList>
    </citation>
    <scope>NUCLEOTIDE SEQUENCE [LARGE SCALE GENOMIC DNA]</scope>
    <source>
        <strain evidence="1 2">DIV2402</strain>
    </source>
</reference>
<protein>
    <submittedName>
        <fullName evidence="1">Uncharacterized protein</fullName>
    </submittedName>
</protein>
<dbReference type="EMBL" id="CP147251">
    <property type="protein sequence ID" value="WYJ76482.1"/>
    <property type="molecule type" value="Genomic_DNA"/>
</dbReference>
<keyword evidence="2" id="KW-1185">Reference proteome</keyword>
<sequence length="125" mass="14532">MSRRRLAKEQNGDIYCSVFIKNSQALTQLQSELKRQHFQHAQTLVVDPLNAQLISQLGTRVVLEFLLVIIHGQKLFQYTIHSTAHSFPHDSLFTEQHKIYIHPDYIEIYRAPDNLPPYSSFQVLA</sequence>
<dbReference type="Proteomes" id="UP000664701">
    <property type="component" value="Chromosome"/>
</dbReference>
<organism evidence="1 2">
    <name type="scientific">Candidatus Enterococcus lowellii</name>
    <dbReference type="NCBI Taxonomy" id="2230877"/>
    <lineage>
        <taxon>Bacteria</taxon>
        <taxon>Bacillati</taxon>
        <taxon>Bacillota</taxon>
        <taxon>Bacilli</taxon>
        <taxon>Lactobacillales</taxon>
        <taxon>Enterococcaceae</taxon>
        <taxon>Enterococcus</taxon>
    </lineage>
</organism>
<gene>
    <name evidence="1" type="ORF">DOK78_001114</name>
</gene>